<dbReference type="Proteomes" id="UP000784294">
    <property type="component" value="Unassembled WGS sequence"/>
</dbReference>
<dbReference type="GO" id="GO:0005829">
    <property type="term" value="C:cytosol"/>
    <property type="evidence" value="ECO:0007669"/>
    <property type="project" value="TreeGrafter"/>
</dbReference>
<name>A0A448XEV3_9PLAT</name>
<dbReference type="EMBL" id="CAAALY010248688">
    <property type="protein sequence ID" value="VEL34918.1"/>
    <property type="molecule type" value="Genomic_DNA"/>
</dbReference>
<organism evidence="1 2">
    <name type="scientific">Protopolystoma xenopodis</name>
    <dbReference type="NCBI Taxonomy" id="117903"/>
    <lineage>
        <taxon>Eukaryota</taxon>
        <taxon>Metazoa</taxon>
        <taxon>Spiralia</taxon>
        <taxon>Lophotrochozoa</taxon>
        <taxon>Platyhelminthes</taxon>
        <taxon>Monogenea</taxon>
        <taxon>Polyopisthocotylea</taxon>
        <taxon>Polystomatidea</taxon>
        <taxon>Polystomatidae</taxon>
        <taxon>Protopolystoma</taxon>
    </lineage>
</organism>
<dbReference type="PANTHER" id="PTHR47096">
    <property type="entry name" value="MISSHAPEN LIKE KINASE 1"/>
    <property type="match status" value="1"/>
</dbReference>
<keyword evidence="2" id="KW-1185">Reference proteome</keyword>
<evidence type="ECO:0000313" key="1">
    <source>
        <dbReference type="EMBL" id="VEL34918.1"/>
    </source>
</evidence>
<sequence length="190" mass="19937">MTGASWLGLLYQRRGTCSKEVTMTLRGLRLELVTQTQIDIQLSPALTNLPGSVTAVSGDSAIASTNGYLGGASNIGSPPWVSLSSGMSACLPSSVMGVASAPNELASVSTSNSPLSGFGQIQHQQLQQQLQVQHANPPVTPEIQVYKKRYGSEILCAAMWGVNLLLGLDTGLSLLDRSGEGKGILLFFMA</sequence>
<gene>
    <name evidence="1" type="ORF">PXEA_LOCUS28358</name>
</gene>
<dbReference type="AlphaFoldDB" id="A0A448XEV3"/>
<dbReference type="PANTHER" id="PTHR47096:SF1">
    <property type="entry name" value="MISSHAPEN LIKE KINASE 1"/>
    <property type="match status" value="1"/>
</dbReference>
<evidence type="ECO:0000313" key="2">
    <source>
        <dbReference type="Proteomes" id="UP000784294"/>
    </source>
</evidence>
<comment type="caution">
    <text evidence="1">The sequence shown here is derived from an EMBL/GenBank/DDBJ whole genome shotgun (WGS) entry which is preliminary data.</text>
</comment>
<reference evidence="1" key="1">
    <citation type="submission" date="2018-11" db="EMBL/GenBank/DDBJ databases">
        <authorList>
            <consortium name="Pathogen Informatics"/>
        </authorList>
    </citation>
    <scope>NUCLEOTIDE SEQUENCE</scope>
</reference>
<protein>
    <submittedName>
        <fullName evidence="1">Uncharacterized protein</fullName>
    </submittedName>
</protein>
<accession>A0A448XEV3</accession>
<proteinExistence type="predicted"/>
<dbReference type="OrthoDB" id="6288302at2759"/>
<dbReference type="InterPro" id="IPR051700">
    <property type="entry name" value="STE20_Ser-Thr_kinase"/>
</dbReference>